<proteinExistence type="inferred from homology"/>
<feature type="domain" description="Type II secretion system protein GspF" evidence="10">
    <location>
        <begin position="277"/>
        <end position="397"/>
    </location>
</feature>
<dbReference type="EMBL" id="JAHKPV010000019">
    <property type="protein sequence ID" value="MBU2874769.1"/>
    <property type="molecule type" value="Genomic_DNA"/>
</dbReference>
<evidence type="ECO:0000256" key="9">
    <source>
        <dbReference type="SAM" id="Phobius"/>
    </source>
</evidence>
<feature type="transmembrane region" description="Helical" evidence="9">
    <location>
        <begin position="223"/>
        <end position="239"/>
    </location>
</feature>
<dbReference type="RefSeq" id="WP_216008588.1">
    <property type="nucleotide sequence ID" value="NZ_JAHKPV010000019.1"/>
</dbReference>
<evidence type="ECO:0000256" key="8">
    <source>
        <dbReference type="RuleBase" id="RU003923"/>
    </source>
</evidence>
<keyword evidence="2 8" id="KW-0813">Transport</keyword>
<dbReference type="Pfam" id="PF00482">
    <property type="entry name" value="T2SSF"/>
    <property type="match status" value="2"/>
</dbReference>
<evidence type="ECO:0000256" key="2">
    <source>
        <dbReference type="ARBA" id="ARBA00022448"/>
    </source>
</evidence>
<evidence type="ECO:0000256" key="5">
    <source>
        <dbReference type="ARBA" id="ARBA00022692"/>
    </source>
</evidence>
<accession>A0ABS6A9J8</accession>
<dbReference type="InterPro" id="IPR001992">
    <property type="entry name" value="T2SS_GspF/T4SS_PilC_CS"/>
</dbReference>
<feature type="transmembrane region" description="Helical" evidence="9">
    <location>
        <begin position="378"/>
        <end position="398"/>
    </location>
</feature>
<keyword evidence="7 9" id="KW-0472">Membrane</keyword>
<dbReference type="Proteomes" id="UP000753376">
    <property type="component" value="Unassembled WGS sequence"/>
</dbReference>
<evidence type="ECO:0000313" key="12">
    <source>
        <dbReference type="Proteomes" id="UP000753376"/>
    </source>
</evidence>
<organism evidence="11 12">
    <name type="scientific">Marinobacter salexigens</name>
    <dbReference type="NCBI Taxonomy" id="1925763"/>
    <lineage>
        <taxon>Bacteria</taxon>
        <taxon>Pseudomonadati</taxon>
        <taxon>Pseudomonadota</taxon>
        <taxon>Gammaproteobacteria</taxon>
        <taxon>Pseudomonadales</taxon>
        <taxon>Marinobacteraceae</taxon>
        <taxon>Marinobacter</taxon>
    </lineage>
</organism>
<comment type="subcellular location">
    <subcellularLocation>
        <location evidence="1 8">Cell inner membrane</location>
        <topology evidence="1 8">Multi-pass membrane protein</topology>
    </subcellularLocation>
</comment>
<keyword evidence="12" id="KW-1185">Reference proteome</keyword>
<name>A0ABS6A9J8_9GAMM</name>
<keyword evidence="6 9" id="KW-1133">Transmembrane helix</keyword>
<feature type="domain" description="Type II secretion system protein GspF" evidence="10">
    <location>
        <begin position="72"/>
        <end position="194"/>
    </location>
</feature>
<comment type="caution">
    <text evidence="11">The sequence shown here is derived from an EMBL/GenBank/DDBJ whole genome shotgun (WGS) entry which is preliminary data.</text>
</comment>
<dbReference type="PROSITE" id="PS00874">
    <property type="entry name" value="T2SP_F"/>
    <property type="match status" value="1"/>
</dbReference>
<evidence type="ECO:0000256" key="7">
    <source>
        <dbReference type="ARBA" id="ARBA00023136"/>
    </source>
</evidence>
<keyword evidence="4" id="KW-0997">Cell inner membrane</keyword>
<keyword evidence="5 8" id="KW-0812">Transmembrane</keyword>
<evidence type="ECO:0000313" key="11">
    <source>
        <dbReference type="EMBL" id="MBU2874769.1"/>
    </source>
</evidence>
<evidence type="ECO:0000256" key="4">
    <source>
        <dbReference type="ARBA" id="ARBA00022519"/>
    </source>
</evidence>
<evidence type="ECO:0000256" key="3">
    <source>
        <dbReference type="ARBA" id="ARBA00022475"/>
    </source>
</evidence>
<evidence type="ECO:0000259" key="10">
    <source>
        <dbReference type="Pfam" id="PF00482"/>
    </source>
</evidence>
<dbReference type="InterPro" id="IPR018076">
    <property type="entry name" value="T2SS_GspF_dom"/>
</dbReference>
<comment type="similarity">
    <text evidence="8">Belongs to the GSP F family.</text>
</comment>
<gene>
    <name evidence="11" type="ORF">KO508_12245</name>
</gene>
<evidence type="ECO:0000256" key="1">
    <source>
        <dbReference type="ARBA" id="ARBA00004429"/>
    </source>
</evidence>
<evidence type="ECO:0000256" key="6">
    <source>
        <dbReference type="ARBA" id="ARBA00022989"/>
    </source>
</evidence>
<sequence>MAEKSQKLESYLWEGKDRKGNNAKGEIAGSSLALVKAQLRKQGIIPDKVKKKPKPLFGGSKKITPFDIAMLTRQLATMMKAGVPLVQSFDIVADGLENKGLQELVMSIRNDISSGTSFAGSLRKHPKYFDNLYCNLVDSGEKAGALEQMLDRIALYLEKTELLKKKVKKAMTYPIAIIVVAIIVTAILLVKVVPQFESLFQGFGAELPVFTQMVVRLSDWMQSWWFVVLISIVGTIFLFKEAKRRSQMFSDIVDKYVLKLPVIGEILDKSAVAKFGRVLSTTFAAGVPLVDALDSVSGATGNAVYRDAVNHIKNDVSSGTQLQASMRQQDVFPVMAVQLTAIGEESGNLDEMLEKVAVHYEGVVDDMVDNLTALMEPMIMAVLGVLVGGLIVAMYLPIFQMGAVVG</sequence>
<keyword evidence="3" id="KW-1003">Cell membrane</keyword>
<dbReference type="InterPro" id="IPR003004">
    <property type="entry name" value="GspF/PilC"/>
</dbReference>
<protein>
    <submittedName>
        <fullName evidence="11">Type II secretion system F family protein</fullName>
    </submittedName>
</protein>
<dbReference type="PANTHER" id="PTHR30012:SF7">
    <property type="entry name" value="PROTEIN TRANSPORT PROTEIN HOFC HOMOLOG"/>
    <property type="match status" value="1"/>
</dbReference>
<dbReference type="PANTHER" id="PTHR30012">
    <property type="entry name" value="GENERAL SECRETION PATHWAY PROTEIN"/>
    <property type="match status" value="1"/>
</dbReference>
<reference evidence="11 12" key="1">
    <citation type="submission" date="2021-05" db="EMBL/GenBank/DDBJ databases">
        <title>Draft genomes of bacteria isolated from model marine particles.</title>
        <authorList>
            <person name="Datta M.S."/>
            <person name="Schwartzman J.A."/>
            <person name="Enke T.N."/>
            <person name="Saavedra J."/>
            <person name="Cermak N."/>
            <person name="Cordero O.X."/>
        </authorList>
    </citation>
    <scope>NUCLEOTIDE SEQUENCE [LARGE SCALE GENOMIC DNA]</scope>
    <source>
        <strain evidence="11 12">D2M19</strain>
    </source>
</reference>
<feature type="transmembrane region" description="Helical" evidence="9">
    <location>
        <begin position="170"/>
        <end position="190"/>
    </location>
</feature>